<dbReference type="InterPro" id="IPR006073">
    <property type="entry name" value="GTP-bd"/>
</dbReference>
<dbReference type="SUPFAM" id="SSF160996">
    <property type="entry name" value="HI0933 insert domain-like"/>
    <property type="match status" value="1"/>
</dbReference>
<dbReference type="InterPro" id="IPR023166">
    <property type="entry name" value="BaiN-like_dom_sf"/>
</dbReference>
<dbReference type="Gene3D" id="3.40.50.300">
    <property type="entry name" value="P-loop containing nucleotide triphosphate hydrolases"/>
    <property type="match status" value="1"/>
</dbReference>
<keyword evidence="8" id="KW-1185">Reference proteome</keyword>
<dbReference type="PANTHER" id="PTHR42887:SF2">
    <property type="entry name" value="OS12G0638800 PROTEIN"/>
    <property type="match status" value="1"/>
</dbReference>
<evidence type="ECO:0000313" key="7">
    <source>
        <dbReference type="EMBL" id="KAL1205432.1"/>
    </source>
</evidence>
<gene>
    <name evidence="7" type="ORF">V5N11_011327</name>
</gene>
<dbReference type="EMBL" id="JBANAX010000520">
    <property type="protein sequence ID" value="KAL1205432.1"/>
    <property type="molecule type" value="Genomic_DNA"/>
</dbReference>
<evidence type="ECO:0000259" key="5">
    <source>
        <dbReference type="Pfam" id="PF03486"/>
    </source>
</evidence>
<keyword evidence="3" id="KW-0274">FAD</keyword>
<feature type="domain" description="RsdA/BaiN/AoA(So)-like insert" evidence="6">
    <location>
        <begin position="234"/>
        <end position="404"/>
    </location>
</feature>
<dbReference type="InterPro" id="IPR004792">
    <property type="entry name" value="BaiN-like"/>
</dbReference>
<dbReference type="InterPro" id="IPR036188">
    <property type="entry name" value="FAD/NAD-bd_sf"/>
</dbReference>
<dbReference type="InterPro" id="IPR055178">
    <property type="entry name" value="RsdA/BaiN/AoA(So)-like_dom"/>
</dbReference>
<dbReference type="NCBIfam" id="TIGR00231">
    <property type="entry name" value="small_GTP"/>
    <property type="match status" value="1"/>
</dbReference>
<protein>
    <submittedName>
        <fullName evidence="7">tRNA modification GTPase MnmE</fullName>
    </submittedName>
</protein>
<dbReference type="InterPro" id="IPR005225">
    <property type="entry name" value="Small_GTP-bd"/>
</dbReference>
<comment type="cofactor">
    <cofactor evidence="1">
        <name>FAD</name>
        <dbReference type="ChEBI" id="CHEBI:57692"/>
    </cofactor>
</comment>
<dbReference type="Pfam" id="PF01926">
    <property type="entry name" value="MMR_HSR1"/>
    <property type="match status" value="1"/>
</dbReference>
<evidence type="ECO:0000259" key="6">
    <source>
        <dbReference type="Pfam" id="PF22780"/>
    </source>
</evidence>
<dbReference type="Gene3D" id="2.40.30.10">
    <property type="entry name" value="Translation factors"/>
    <property type="match status" value="1"/>
</dbReference>
<feature type="domain" description="RsdA/BaiN/AoA(So)-like Rossmann fold-like" evidence="5">
    <location>
        <begin position="46"/>
        <end position="457"/>
    </location>
</feature>
<evidence type="ECO:0000256" key="1">
    <source>
        <dbReference type="ARBA" id="ARBA00001974"/>
    </source>
</evidence>
<dbReference type="AlphaFoldDB" id="A0ABD1AF59"/>
<dbReference type="InterPro" id="IPR027417">
    <property type="entry name" value="P-loop_NTPase"/>
</dbReference>
<dbReference type="NCBIfam" id="TIGR00275">
    <property type="entry name" value="aminoacetone oxidase family FAD-binding enzyme"/>
    <property type="match status" value="1"/>
</dbReference>
<proteinExistence type="predicted"/>
<dbReference type="Gene3D" id="3.50.50.60">
    <property type="entry name" value="FAD/NAD(P)-binding domain"/>
    <property type="match status" value="1"/>
</dbReference>
<dbReference type="SUPFAM" id="SSF51905">
    <property type="entry name" value="FAD/NAD(P)-binding domain"/>
    <property type="match status" value="1"/>
</dbReference>
<dbReference type="SUPFAM" id="SSF52540">
    <property type="entry name" value="P-loop containing nucleoside triphosphate hydrolases"/>
    <property type="match status" value="1"/>
</dbReference>
<dbReference type="PANTHER" id="PTHR42887">
    <property type="entry name" value="OS12G0638800 PROTEIN"/>
    <property type="match status" value="1"/>
</dbReference>
<evidence type="ECO:0000313" key="8">
    <source>
        <dbReference type="Proteomes" id="UP001558713"/>
    </source>
</evidence>
<keyword evidence="2" id="KW-0285">Flavoprotein</keyword>
<dbReference type="InterPro" id="IPR057661">
    <property type="entry name" value="RsdA/BaiN/AoA(So)_Rossmann"/>
</dbReference>
<sequence>MSSNLANPFWVPVKALCRSSRRIFCSSAIATTNLTEKVKKDENDVLVVVGGGAAGVYGAIRAKTLSPDLRVLVIEKGKFLSKVKISGGGRCNVTNGHCNDTIRLSEHYPRGHKELKGSFFYTHGPADTMSWFTDHGVPLKIEDDGRVFPVSDNSSSVIDCLLNEANTRGVRLERGKSVLSASIKPDGKFLVKVGKRSVDTFESIEASYLLIATGSSQQGYSLATQFGHSIVDPVPSLFTFKINDPLLTELAGISFSKVQAKLKLDNPPPDLSKLVQIGPMLVTHWGLSGPVILRLSAWGARYLFSSVYKGLLIVDFIPDINIETAKSLLKQHKLQFSKHKVSNSFPPQFGLVNRFWRYILDREGSSRDTLWASLSNNSLNAISDLLKHCTFQVTGKGQYKDEFVTAGGVPLSEISLKTMESKLVPNLFFAGEVLNVDGVTGGFNFQNAWSSGYIAGTHIGKLARPRLTITDGFCSVPIVDNEDISCERFNVELEDKKPKVVYKKPIDFTKIDVNLLPTVMITGRPNRLKFLGVPFSAMTANVLARTQFALLIIDVRAGFASIGFRVWEMLLQKPLHAFGFGDPIAISAETGLDICSQEDVQSDENLSDEIDESKFPLQLAIVGKPNVGKSTLLNALLEEERVLVGPEAGLTKDPVRVQFEFQGRTVYLVDDTAGWLERTERDKGPASLSIMPSRKSLMRAHVIVLVLDAAEVIKARCSMTHSEVVIARRAVEEGHGLVVIVNKMDCLRGKQNSDMYKKIKEAVPIEVQTVIPQITGIPVVWCSRLSMSTSSASHGSCFLRPRNGFSSVSFSRDASGEKVLLLGPGRSTVADEKWDELLTRASSRRLEIKLKKKCDRNYKFSQKLISFMNWLQRLKCNLMHFFTSEEETPKSYDSASASRALARLLGPLIIAALLYCAKEIVSKLWDVHKEKKMQLALNDRFNDHREKVLKTADFR</sequence>
<feature type="domain" description="G" evidence="4">
    <location>
        <begin position="619"/>
        <end position="743"/>
    </location>
</feature>
<dbReference type="PRINTS" id="PR00368">
    <property type="entry name" value="FADPNR"/>
</dbReference>
<name>A0ABD1AF59_CARAN</name>
<accession>A0ABD1AF59</accession>
<reference evidence="7 8" key="1">
    <citation type="submission" date="2024-04" db="EMBL/GenBank/DDBJ databases">
        <title>Genome assembly C_amara_ONT_v2.</title>
        <authorList>
            <person name="Yant L."/>
            <person name="Moore C."/>
            <person name="Slenker M."/>
        </authorList>
    </citation>
    <scope>NUCLEOTIDE SEQUENCE [LARGE SCALE GENOMIC DNA]</scope>
    <source>
        <tissue evidence="7">Leaf</tissue>
    </source>
</reference>
<comment type="caution">
    <text evidence="7">The sequence shown here is derived from an EMBL/GenBank/DDBJ whole genome shotgun (WGS) entry which is preliminary data.</text>
</comment>
<dbReference type="Pfam" id="PF22780">
    <property type="entry name" value="HI0933_like_1st"/>
    <property type="match status" value="1"/>
</dbReference>
<evidence type="ECO:0000256" key="2">
    <source>
        <dbReference type="ARBA" id="ARBA00022630"/>
    </source>
</evidence>
<organism evidence="7 8">
    <name type="scientific">Cardamine amara subsp. amara</name>
    <dbReference type="NCBI Taxonomy" id="228776"/>
    <lineage>
        <taxon>Eukaryota</taxon>
        <taxon>Viridiplantae</taxon>
        <taxon>Streptophyta</taxon>
        <taxon>Embryophyta</taxon>
        <taxon>Tracheophyta</taxon>
        <taxon>Spermatophyta</taxon>
        <taxon>Magnoliopsida</taxon>
        <taxon>eudicotyledons</taxon>
        <taxon>Gunneridae</taxon>
        <taxon>Pentapetalae</taxon>
        <taxon>rosids</taxon>
        <taxon>malvids</taxon>
        <taxon>Brassicales</taxon>
        <taxon>Brassicaceae</taxon>
        <taxon>Cardamineae</taxon>
        <taxon>Cardamine</taxon>
    </lineage>
</organism>
<evidence type="ECO:0000259" key="4">
    <source>
        <dbReference type="Pfam" id="PF01926"/>
    </source>
</evidence>
<evidence type="ECO:0000256" key="3">
    <source>
        <dbReference type="ARBA" id="ARBA00022827"/>
    </source>
</evidence>
<dbReference type="Gene3D" id="1.10.8.260">
    <property type="entry name" value="HI0933 insert domain-like"/>
    <property type="match status" value="1"/>
</dbReference>
<dbReference type="Proteomes" id="UP001558713">
    <property type="component" value="Unassembled WGS sequence"/>
</dbReference>
<dbReference type="Pfam" id="PF03486">
    <property type="entry name" value="HI0933_like"/>
    <property type="match status" value="1"/>
</dbReference>